<evidence type="ECO:0000313" key="2">
    <source>
        <dbReference type="EMBL" id="PTI50043.1"/>
    </source>
</evidence>
<accession>A0A2T4PYL3</accession>
<evidence type="ECO:0000313" key="3">
    <source>
        <dbReference type="Proteomes" id="UP000240717"/>
    </source>
</evidence>
<organism evidence="2 3">
    <name type="scientific">Staphylococcus warneri</name>
    <dbReference type="NCBI Taxonomy" id="1292"/>
    <lineage>
        <taxon>Bacteria</taxon>
        <taxon>Bacillati</taxon>
        <taxon>Bacillota</taxon>
        <taxon>Bacilli</taxon>
        <taxon>Bacillales</taxon>
        <taxon>Staphylococcaceae</taxon>
        <taxon>Staphylococcus</taxon>
    </lineage>
</organism>
<dbReference type="AlphaFoldDB" id="A0A2T4PYL3"/>
<sequence length="244" mass="27607">MNERNEVIIKLLDRADIEPGMRILDIGCATGEVTQLAAERVGSQGEVIGIDMNQTLLEKAVENNQYDHVSYQLHDIYQLPEALGQFDVIIGRRVLMYLPDVAWALRILKDFLKPEGIFCFQESDAINGGTGADELPLHQTAIQWIWQTVAQEGGDIHIGQKLYNLLNEIGMKDIDYFAEAVIHTSDSNDLEWLVGIMLPRMKAHHIVDETFSIETFKEELKAEAQHNHSAFIRDMAYGIIGKMK</sequence>
<keyword evidence="2" id="KW-0489">Methyltransferase</keyword>
<comment type="caution">
    <text evidence="2">The sequence shown here is derived from an EMBL/GenBank/DDBJ whole genome shotgun (WGS) entry which is preliminary data.</text>
</comment>
<dbReference type="CDD" id="cd02440">
    <property type="entry name" value="AdoMet_MTases"/>
    <property type="match status" value="1"/>
</dbReference>
<dbReference type="RefSeq" id="WP_107532822.1">
    <property type="nucleotide sequence ID" value="NZ_PZEV01000040.1"/>
</dbReference>
<name>A0A2T4PYL3_STAWA</name>
<dbReference type="STRING" id="1194526.A284_00245"/>
<dbReference type="Proteomes" id="UP000240717">
    <property type="component" value="Unassembled WGS sequence"/>
</dbReference>
<keyword evidence="2" id="KW-0808">Transferase</keyword>
<feature type="domain" description="Methyltransferase" evidence="1">
    <location>
        <begin position="18"/>
        <end position="164"/>
    </location>
</feature>
<evidence type="ECO:0000259" key="1">
    <source>
        <dbReference type="Pfam" id="PF13847"/>
    </source>
</evidence>
<proteinExistence type="predicted"/>
<gene>
    <name evidence="2" type="ORF">BU085_10335</name>
</gene>
<dbReference type="Pfam" id="PF13847">
    <property type="entry name" value="Methyltransf_31"/>
    <property type="match status" value="1"/>
</dbReference>
<dbReference type="SUPFAM" id="SSF53335">
    <property type="entry name" value="S-adenosyl-L-methionine-dependent methyltransferases"/>
    <property type="match status" value="1"/>
</dbReference>
<reference evidence="2 3" key="1">
    <citation type="journal article" date="2016" name="Front. Microbiol.">
        <title>Comprehensive Phylogenetic Analysis of Bovine Non-aureus Staphylococci Species Based on Whole-Genome Sequencing.</title>
        <authorList>
            <person name="Naushad S."/>
            <person name="Barkema H.W."/>
            <person name="Luby C."/>
            <person name="Condas L.A."/>
            <person name="Nobrega D.B."/>
            <person name="Carson D.A."/>
            <person name="De Buck J."/>
        </authorList>
    </citation>
    <scope>NUCLEOTIDE SEQUENCE [LARGE SCALE GENOMIC DNA]</scope>
    <source>
        <strain evidence="2 3">SNUC 2993</strain>
    </source>
</reference>
<dbReference type="PANTHER" id="PTHR43861">
    <property type="entry name" value="TRANS-ACONITATE 2-METHYLTRANSFERASE-RELATED"/>
    <property type="match status" value="1"/>
</dbReference>
<dbReference type="Gene3D" id="3.40.50.150">
    <property type="entry name" value="Vaccinia Virus protein VP39"/>
    <property type="match status" value="1"/>
</dbReference>
<protein>
    <submittedName>
        <fullName evidence="2">50S rRNA methyltransferase</fullName>
    </submittedName>
</protein>
<dbReference type="InterPro" id="IPR029063">
    <property type="entry name" value="SAM-dependent_MTases_sf"/>
</dbReference>
<dbReference type="GO" id="GO:0008168">
    <property type="term" value="F:methyltransferase activity"/>
    <property type="evidence" value="ECO:0007669"/>
    <property type="project" value="UniProtKB-KW"/>
</dbReference>
<dbReference type="GO" id="GO:0032259">
    <property type="term" value="P:methylation"/>
    <property type="evidence" value="ECO:0007669"/>
    <property type="project" value="UniProtKB-KW"/>
</dbReference>
<dbReference type="InterPro" id="IPR025714">
    <property type="entry name" value="Methyltranfer_dom"/>
</dbReference>
<dbReference type="EMBL" id="PZEV01000040">
    <property type="protein sequence ID" value="PTI50043.1"/>
    <property type="molecule type" value="Genomic_DNA"/>
</dbReference>